<proteinExistence type="predicted"/>
<name>D2S762_GEOOG</name>
<dbReference type="STRING" id="526225.Gobs_0581"/>
<gene>
    <name evidence="2" type="ordered locus">Gobs_0581</name>
</gene>
<accession>D2S762</accession>
<evidence type="ECO:0000256" key="1">
    <source>
        <dbReference type="SAM" id="Phobius"/>
    </source>
</evidence>
<keyword evidence="1" id="KW-0812">Transmembrane</keyword>
<dbReference type="OrthoDB" id="9916864at2"/>
<keyword evidence="1" id="KW-0472">Membrane</keyword>
<sequence length="84" mass="9145">MAKPAKPAKKPGHLYNAAGWFISGLLVAGIAWDVRQPNNVEWNDDAWWPLFGLAAIGCWLMAVRALSLWARERQAAEDAGKGAA</sequence>
<dbReference type="HOGENOM" id="CLU_2522819_0_0_11"/>
<evidence type="ECO:0000313" key="3">
    <source>
        <dbReference type="Proteomes" id="UP000001382"/>
    </source>
</evidence>
<feature type="transmembrane region" description="Helical" evidence="1">
    <location>
        <begin position="12"/>
        <end position="34"/>
    </location>
</feature>
<dbReference type="AlphaFoldDB" id="D2S762"/>
<dbReference type="EMBL" id="CP001867">
    <property type="protein sequence ID" value="ADB73362.1"/>
    <property type="molecule type" value="Genomic_DNA"/>
</dbReference>
<evidence type="ECO:0000313" key="2">
    <source>
        <dbReference type="EMBL" id="ADB73362.1"/>
    </source>
</evidence>
<reference evidence="3" key="2">
    <citation type="submission" date="2010-01" db="EMBL/GenBank/DDBJ databases">
        <title>The complete genome of Geodermatophilus obscurus DSM 43160.</title>
        <authorList>
            <consortium name="US DOE Joint Genome Institute (JGI-PGF)"/>
            <person name="Lucas S."/>
            <person name="Copeland A."/>
            <person name="Lapidus A."/>
            <person name="Glavina del Rio T."/>
            <person name="Dalin E."/>
            <person name="Tice H."/>
            <person name="Bruce D."/>
            <person name="Goodwin L."/>
            <person name="Pitluck S."/>
            <person name="Kyrpides N."/>
            <person name="Mavromatis K."/>
            <person name="Ivanova N."/>
            <person name="Munk A.C."/>
            <person name="Brettin T."/>
            <person name="Detter J.C."/>
            <person name="Han C."/>
            <person name="Larimer F."/>
            <person name="Land M."/>
            <person name="Hauser L."/>
            <person name="Markowitz V."/>
            <person name="Cheng J.-F."/>
            <person name="Hugenholtz P."/>
            <person name="Woyke T."/>
            <person name="Wu D."/>
            <person name="Jando M."/>
            <person name="Schneider S."/>
            <person name="Klenk H.-P."/>
            <person name="Eisen J.A."/>
        </authorList>
    </citation>
    <scope>NUCLEOTIDE SEQUENCE [LARGE SCALE GENOMIC DNA]</scope>
    <source>
        <strain evidence="3">ATCC 25078 / DSM 43160 / JCM 3152 / KCC A-0152 / KCTC 9177 / NBRC 13315 / NRRL B-3577 / G-20</strain>
    </source>
</reference>
<protein>
    <submittedName>
        <fullName evidence="2">Uncharacterized protein</fullName>
    </submittedName>
</protein>
<feature type="transmembrane region" description="Helical" evidence="1">
    <location>
        <begin position="46"/>
        <end position="66"/>
    </location>
</feature>
<reference evidence="2 3" key="1">
    <citation type="journal article" date="2010" name="Stand. Genomic Sci.">
        <title>Complete genome sequence of Geodermatophilus obscurus type strain (G-20).</title>
        <authorList>
            <person name="Ivanova N."/>
            <person name="Sikorski J."/>
            <person name="Jando M."/>
            <person name="Munk C."/>
            <person name="Lapidus A."/>
            <person name="Glavina Del Rio T."/>
            <person name="Copeland A."/>
            <person name="Tice H."/>
            <person name="Cheng J.-F."/>
            <person name="Lucas S."/>
            <person name="Chen F."/>
            <person name="Nolan M."/>
            <person name="Bruce D."/>
            <person name="Goodwin L."/>
            <person name="Pitluck S."/>
            <person name="Mavromatis K."/>
            <person name="Mikhailova N."/>
            <person name="Pati A."/>
            <person name="Chen A."/>
            <person name="Palaniappan K."/>
            <person name="Land M."/>
            <person name="Hauser L."/>
            <person name="Chang Y.-J."/>
            <person name="Jeffries C.D."/>
            <person name="Meincke L."/>
            <person name="Brettin T."/>
            <person name="Detter J.C."/>
            <person name="Detter J.C."/>
            <person name="Rohde M."/>
            <person name="Goeker M."/>
            <person name="Bristow J."/>
            <person name="Eisen J.A."/>
            <person name="Markowitz V."/>
            <person name="Hugenholtz P."/>
            <person name="Kyrpides N.C."/>
            <person name="Klenk H.-P."/>
        </authorList>
    </citation>
    <scope>NUCLEOTIDE SEQUENCE [LARGE SCALE GENOMIC DNA]</scope>
    <source>
        <strain evidence="3">ATCC 25078 / DSM 43160 / JCM 3152 / KCC A-0152 / KCTC 9177 / NBRC 13315 / NRRL B-3577 / G-20</strain>
    </source>
</reference>
<keyword evidence="1" id="KW-1133">Transmembrane helix</keyword>
<organism evidence="2 3">
    <name type="scientific">Geodermatophilus obscurus (strain ATCC 25078 / DSM 43160 / JCM 3152 / CCUG 61914 / KCC A-0152 / KCTC 9177 / NBRC 13315 / NRRL B-3577 / G-20)</name>
    <dbReference type="NCBI Taxonomy" id="526225"/>
    <lineage>
        <taxon>Bacteria</taxon>
        <taxon>Bacillati</taxon>
        <taxon>Actinomycetota</taxon>
        <taxon>Actinomycetes</taxon>
        <taxon>Geodermatophilales</taxon>
        <taxon>Geodermatophilaceae</taxon>
        <taxon>Geodermatophilus</taxon>
    </lineage>
</organism>
<dbReference type="KEGG" id="gob:Gobs_0581"/>
<dbReference type="Proteomes" id="UP000001382">
    <property type="component" value="Chromosome"/>
</dbReference>
<keyword evidence="3" id="KW-1185">Reference proteome</keyword>